<gene>
    <name evidence="4" type="ORF">H1164_16910</name>
</gene>
<evidence type="ECO:0000259" key="3">
    <source>
        <dbReference type="SMART" id="SM00560"/>
    </source>
</evidence>
<proteinExistence type="predicted"/>
<dbReference type="Pfam" id="PF13524">
    <property type="entry name" value="Glyco_trans_1_2"/>
    <property type="match status" value="1"/>
</dbReference>
<keyword evidence="5" id="KW-1185">Reference proteome</keyword>
<protein>
    <submittedName>
        <fullName evidence="4">Glycosyltransferase</fullName>
    </submittedName>
</protein>
<dbReference type="InterPro" id="IPR013320">
    <property type="entry name" value="ConA-like_dom_sf"/>
</dbReference>
<dbReference type="OrthoDB" id="110463at2"/>
<name>A0A7W2AIQ7_9BACL</name>
<evidence type="ECO:0000313" key="5">
    <source>
        <dbReference type="Proteomes" id="UP000530514"/>
    </source>
</evidence>
<dbReference type="RefSeq" id="WP_052154428.1">
    <property type="nucleotide sequence ID" value="NZ_JACEIP010000043.1"/>
</dbReference>
<keyword evidence="4" id="KW-0808">Transferase</keyword>
<dbReference type="EMBL" id="JACEIP010000043">
    <property type="protein sequence ID" value="MBA4544512.1"/>
    <property type="molecule type" value="Genomic_DNA"/>
</dbReference>
<dbReference type="SMART" id="SM00560">
    <property type="entry name" value="LamGL"/>
    <property type="match status" value="1"/>
</dbReference>
<feature type="domain" description="LamG-like jellyroll fold" evidence="3">
    <location>
        <begin position="24"/>
        <end position="166"/>
    </location>
</feature>
<dbReference type="AlphaFoldDB" id="A0A7W2AIQ7"/>
<dbReference type="SUPFAM" id="SSF53756">
    <property type="entry name" value="UDP-Glycosyltransferase/glycogen phosphorylase"/>
    <property type="match status" value="1"/>
</dbReference>
<dbReference type="GO" id="GO:0016740">
    <property type="term" value="F:transferase activity"/>
    <property type="evidence" value="ECO:0007669"/>
    <property type="project" value="UniProtKB-KW"/>
</dbReference>
<dbReference type="InterPro" id="IPR006558">
    <property type="entry name" value="LamG-like"/>
</dbReference>
<dbReference type="Pfam" id="PF13385">
    <property type="entry name" value="Laminin_G_3"/>
    <property type="match status" value="1"/>
</dbReference>
<dbReference type="Proteomes" id="UP000530514">
    <property type="component" value="Unassembled WGS sequence"/>
</dbReference>
<comment type="caution">
    <text evidence="4">The sequence shown here is derived from an EMBL/GenBank/DDBJ whole genome shotgun (WGS) entry which is preliminary data.</text>
</comment>
<keyword evidence="1" id="KW-0732">Signal</keyword>
<accession>A0A7W2AIQ7</accession>
<evidence type="ECO:0000313" key="4">
    <source>
        <dbReference type="EMBL" id="MBA4544512.1"/>
    </source>
</evidence>
<dbReference type="InterPro" id="IPR055259">
    <property type="entry name" value="YkvP/CgeB_Glyco_trans-like"/>
</dbReference>
<evidence type="ECO:0000256" key="1">
    <source>
        <dbReference type="ARBA" id="ARBA00022729"/>
    </source>
</evidence>
<organism evidence="4 5">
    <name type="scientific">Thermoactinomyces daqus</name>
    <dbReference type="NCBI Taxonomy" id="1329516"/>
    <lineage>
        <taxon>Bacteria</taxon>
        <taxon>Bacillati</taxon>
        <taxon>Bacillota</taxon>
        <taxon>Bacilli</taxon>
        <taxon>Bacillales</taxon>
        <taxon>Thermoactinomycetaceae</taxon>
        <taxon>Thermoactinomyces</taxon>
    </lineage>
</organism>
<dbReference type="Gene3D" id="2.60.120.200">
    <property type="match status" value="1"/>
</dbReference>
<evidence type="ECO:0000256" key="2">
    <source>
        <dbReference type="ARBA" id="ARBA00023157"/>
    </source>
</evidence>
<reference evidence="4 5" key="1">
    <citation type="submission" date="2020-07" db="EMBL/GenBank/DDBJ databases">
        <authorList>
            <person name="Feng H."/>
        </authorList>
    </citation>
    <scope>NUCLEOTIDE SEQUENCE [LARGE SCALE GENOMIC DNA]</scope>
    <source>
        <strain evidence="5">s-11</strain>
    </source>
</reference>
<keyword evidence="2" id="KW-1015">Disulfide bond</keyword>
<dbReference type="SUPFAM" id="SSF49899">
    <property type="entry name" value="Concanavalin A-like lectins/glucanases"/>
    <property type="match status" value="1"/>
</dbReference>
<sequence>MSSPFLFNGNKKIVISRLFKDIRNSFTYEFWVKPLSSHRIDPEASSAVASPFGMQWVIGAGHGGIHDAGAGVSAGTNGISVYEHGSYYLPARLVWETSITDWTHVAVVYNNKTPSLYIDGVWKKTGEPSPRANVFASGLFGALEPYGYFTGYLKKICIWDHARTPQQIADDKDKELTDSEPGLIGYWLVNNHSEFSFDETVHSNHNKKMKIKEKELWDLKILYVKSGDFLPYTAIHESIIDSLHELVRDVHTISSQEDIVERARIIQPDLMLALNGLDLSADQITTTRLSGVKTAVWFTDDPYILDATRQIAPHYDYIFTIESNCIPFYKQLGCSEVHYLPLGMNPAVFRPKKVNASYQSDVCFVGRGYRNRIRFFNRILPFLAGKKVLIVGDWWERLENYSLYKQAIQNSWVSAEETANYYNGAKIVLNLHRQHDDNEFNLNSHKISCLSVNPRTFEISGCKTLQLTDFRDNLPDLYSPDKEIAIFSSPQECVEKINYFLQHEEKRNEIALRGYLKTIKMHLYKHRLSQMLRIVTGSSRNDL</sequence>